<accession>A0A6A1TVG7</accession>
<gene>
    <name evidence="1" type="ORF">F4V91_21220</name>
</gene>
<dbReference type="RefSeq" id="WP_151045127.1">
    <property type="nucleotide sequence ID" value="NZ_VZUL01000002.1"/>
</dbReference>
<protein>
    <submittedName>
        <fullName evidence="1">Uncharacterized protein</fullName>
    </submittedName>
</protein>
<evidence type="ECO:0000313" key="1">
    <source>
        <dbReference type="EMBL" id="KAB1088683.1"/>
    </source>
</evidence>
<reference evidence="1 2" key="1">
    <citation type="submission" date="2019-09" db="EMBL/GenBank/DDBJ databases">
        <title>Genome sequencing of Ng87 strain.</title>
        <authorList>
            <person name="Karasev E.S."/>
            <person name="Andronov E."/>
        </authorList>
    </citation>
    <scope>NUCLEOTIDE SEQUENCE [LARGE SCALE GENOMIC DNA]</scope>
    <source>
        <strain evidence="1 2">Ng87</strain>
    </source>
</reference>
<name>A0A6A1TVG7_NEOGA</name>
<comment type="caution">
    <text evidence="1">The sequence shown here is derived from an EMBL/GenBank/DDBJ whole genome shotgun (WGS) entry which is preliminary data.</text>
</comment>
<dbReference type="Proteomes" id="UP000386575">
    <property type="component" value="Unassembled WGS sequence"/>
</dbReference>
<evidence type="ECO:0000313" key="2">
    <source>
        <dbReference type="Proteomes" id="UP000386575"/>
    </source>
</evidence>
<dbReference type="EMBL" id="VZUL01000002">
    <property type="protein sequence ID" value="KAB1088683.1"/>
    <property type="molecule type" value="Genomic_DNA"/>
</dbReference>
<sequence length="156" mass="17807">MNEARKQYEQIAKGVAQLWRFFAHARTGLYSDCEVSPQAVGIVLTLDAWLPMSAELQDDVLELARTLVAKDDHVIETDMRRVLFCPMQDMADTAIISNQAQFQETLSRAGEDDFRAWSLREIRRKLGEPETPNEFPLDYTDVLPWMNTVASPGFRA</sequence>
<dbReference type="AlphaFoldDB" id="A0A6A1TVG7"/>
<proteinExistence type="predicted"/>
<organism evidence="1 2">
    <name type="scientific">Neorhizobium galegae</name>
    <name type="common">Rhizobium galegae</name>
    <dbReference type="NCBI Taxonomy" id="399"/>
    <lineage>
        <taxon>Bacteria</taxon>
        <taxon>Pseudomonadati</taxon>
        <taxon>Pseudomonadota</taxon>
        <taxon>Alphaproteobacteria</taxon>
        <taxon>Hyphomicrobiales</taxon>
        <taxon>Rhizobiaceae</taxon>
        <taxon>Rhizobium/Agrobacterium group</taxon>
        <taxon>Neorhizobium</taxon>
    </lineage>
</organism>